<protein>
    <submittedName>
        <fullName evidence="1">Uncharacterized protein</fullName>
    </submittedName>
</protein>
<proteinExistence type="predicted"/>
<accession>A0AAX3VZT3</accession>
<reference evidence="1" key="1">
    <citation type="journal article" date="2023" name="Antibiotics">
        <title>Prevalence and Molecular Characterization of Methicillin-Resistant Staphylococci (MRS) and Mammaliicocci (MRM) in Dromedary Camels from Algeria: First Detection of SCCmec-mecC Hybrid in Methicillin-Resistant Mammaliicoccus lentus.</title>
        <authorList>
            <person name="Belhout C."/>
            <person name="Boyen F."/>
            <person name="Vereecke N."/>
            <person name="Theuns S."/>
            <person name="Taibi N."/>
            <person name="Stegger M."/>
            <person name="de la Fe-Rodriguez P.Y."/>
            <person name="Bouayad L."/>
            <person name="Elgroud R."/>
            <person name="Butaye P."/>
        </authorList>
    </citation>
    <scope>NUCLEOTIDE SEQUENCE</scope>
    <source>
        <strain evidence="1">7048</strain>
    </source>
</reference>
<gene>
    <name evidence="1" type="ORF">PYH69_08590</name>
</gene>
<evidence type="ECO:0000313" key="1">
    <source>
        <dbReference type="EMBL" id="WHI58812.1"/>
    </source>
</evidence>
<dbReference type="AlphaFoldDB" id="A0AAX3VZT3"/>
<name>A0AAX3VZT3_MAMLE</name>
<dbReference type="EMBL" id="CP118848">
    <property type="protein sequence ID" value="WHI58812.1"/>
    <property type="molecule type" value="Genomic_DNA"/>
</dbReference>
<organism evidence="1 2">
    <name type="scientific">Mammaliicoccus lentus</name>
    <name type="common">Staphylococcus lentus</name>
    <dbReference type="NCBI Taxonomy" id="42858"/>
    <lineage>
        <taxon>Bacteria</taxon>
        <taxon>Bacillati</taxon>
        <taxon>Bacillota</taxon>
        <taxon>Bacilli</taxon>
        <taxon>Bacillales</taxon>
        <taxon>Staphylococcaceae</taxon>
        <taxon>Mammaliicoccus</taxon>
    </lineage>
</organism>
<dbReference type="Proteomes" id="UP001223261">
    <property type="component" value="Chromosome"/>
</dbReference>
<sequence>MKTVSQEIQDLSIKSLESTFNKLSNTYKSLTDKGSNTTLVKKRRSAVKIGLRSLKDACNGGGFFYDEKIILTSKDILEDIIPSIEKQITKAKEGSSQKTLNERRLIAFKLAIESLENRIK</sequence>
<evidence type="ECO:0000313" key="2">
    <source>
        <dbReference type="Proteomes" id="UP001223261"/>
    </source>
</evidence>
<dbReference type="RefSeq" id="WP_282861716.1">
    <property type="nucleotide sequence ID" value="NZ_CP118848.1"/>
</dbReference>